<dbReference type="InterPro" id="IPR036188">
    <property type="entry name" value="FAD/NAD-bd_sf"/>
</dbReference>
<dbReference type="Proteomes" id="UP000290540">
    <property type="component" value="Unassembled WGS sequence"/>
</dbReference>
<feature type="domain" description="FAD-binding" evidence="6">
    <location>
        <begin position="8"/>
        <end position="363"/>
    </location>
</feature>
<sequence length="430" mass="47920">MGISNRRLKIIICGGGIAGFSTALLLREDHDVVILEASNSNQELGAAITLAMNASRLLCTSCHRAGLDPGLARYVEAEKLQELNWKTLEVNKDIPNQPLVERYGAPWWYFSRQDIHQELKRAALSPDGLGTVPTLVLGAKVYQVDLERMAVHVEDGRAFEGDLIVAADGIRSDAGTSVFGRLPTVKTGFSAYRCMVPSKRLRDNSVTAPLLECAKVLMIVHPERRIVIYPCSSWDTMNFVCIFPDDRDRRQQWNKGASTEEMVETFGDFHPAVVKMLSMAEDTGVWQLRDRDPLSTLVKGHFCLIGDAAHAMGPHQGQGACQAIEDAEALRVVLKGAKPSDIEERLRIYDELRVVRVRRVIENTRKMGPKRAGDGPRMSDREYSQYSVAFSDYHWSYNMTSEAIRLMNQHGIKMECADAATGELVVLEGN</sequence>
<dbReference type="EMBL" id="MQTW01001185">
    <property type="protein sequence ID" value="RYC78381.1"/>
    <property type="molecule type" value="Genomic_DNA"/>
</dbReference>
<evidence type="ECO:0000256" key="2">
    <source>
        <dbReference type="ARBA" id="ARBA00022630"/>
    </source>
</evidence>
<dbReference type="SUPFAM" id="SSF51905">
    <property type="entry name" value="FAD/NAD(P)-binding domain"/>
    <property type="match status" value="1"/>
</dbReference>
<dbReference type="InterPro" id="IPR002938">
    <property type="entry name" value="FAD-bd"/>
</dbReference>
<keyword evidence="5" id="KW-0503">Monooxygenase</keyword>
<protein>
    <recommendedName>
        <fullName evidence="6">FAD-binding domain-containing protein</fullName>
    </recommendedName>
</protein>
<reference evidence="7 8" key="1">
    <citation type="submission" date="2016-12" db="EMBL/GenBank/DDBJ databases">
        <title>Draft genome sequence of Fusarium oxysporum causing rot on Narcissus.</title>
        <authorList>
            <person name="Armitage A.D."/>
            <person name="Taylor A."/>
            <person name="Clarkson J.P."/>
            <person name="Harrison R.J."/>
            <person name="Jackson A.C."/>
        </authorList>
    </citation>
    <scope>NUCLEOTIDE SEQUENCE [LARGE SCALE GENOMIC DNA]</scope>
    <source>
        <strain evidence="7 8">N139</strain>
    </source>
</reference>
<dbReference type="GO" id="GO:0071949">
    <property type="term" value="F:FAD binding"/>
    <property type="evidence" value="ECO:0007669"/>
    <property type="project" value="InterPro"/>
</dbReference>
<evidence type="ECO:0000256" key="5">
    <source>
        <dbReference type="ARBA" id="ARBA00023033"/>
    </source>
</evidence>
<dbReference type="SUPFAM" id="SSF54373">
    <property type="entry name" value="FAD-linked reductases, C-terminal domain"/>
    <property type="match status" value="1"/>
</dbReference>
<evidence type="ECO:0000256" key="4">
    <source>
        <dbReference type="ARBA" id="ARBA00023002"/>
    </source>
</evidence>
<evidence type="ECO:0000313" key="7">
    <source>
        <dbReference type="EMBL" id="RYC78381.1"/>
    </source>
</evidence>
<organism evidence="7 8">
    <name type="scientific">Fusarium oxysporum f. sp. narcissi</name>
    <dbReference type="NCBI Taxonomy" id="451672"/>
    <lineage>
        <taxon>Eukaryota</taxon>
        <taxon>Fungi</taxon>
        <taxon>Dikarya</taxon>
        <taxon>Ascomycota</taxon>
        <taxon>Pezizomycotina</taxon>
        <taxon>Sordariomycetes</taxon>
        <taxon>Hypocreomycetidae</taxon>
        <taxon>Hypocreales</taxon>
        <taxon>Nectriaceae</taxon>
        <taxon>Fusarium</taxon>
        <taxon>Fusarium oxysporum species complex</taxon>
    </lineage>
</organism>
<keyword evidence="3" id="KW-0274">FAD</keyword>
<dbReference type="PANTHER" id="PTHR13789:SF314">
    <property type="entry name" value="FAD-BINDING DOMAIN-CONTAINING PROTEIN"/>
    <property type="match status" value="1"/>
</dbReference>
<dbReference type="AlphaFoldDB" id="A0A4Q2UVP3"/>
<evidence type="ECO:0000313" key="8">
    <source>
        <dbReference type="Proteomes" id="UP000290540"/>
    </source>
</evidence>
<dbReference type="PRINTS" id="PR00420">
    <property type="entry name" value="RNGMNOXGNASE"/>
</dbReference>
<evidence type="ECO:0000256" key="1">
    <source>
        <dbReference type="ARBA" id="ARBA00007992"/>
    </source>
</evidence>
<name>A0A4Q2UVP3_FUSOX</name>
<keyword evidence="2" id="KW-0285">Flavoprotein</keyword>
<accession>A0A4Q2UVP3</accession>
<comment type="caution">
    <text evidence="7">The sequence shown here is derived from an EMBL/GenBank/DDBJ whole genome shotgun (WGS) entry which is preliminary data.</text>
</comment>
<dbReference type="InterPro" id="IPR050493">
    <property type="entry name" value="FAD-dep_Monooxygenase_BioMet"/>
</dbReference>
<gene>
    <name evidence="7" type="ORF">BFJ63_vAg18744</name>
</gene>
<dbReference type="GO" id="GO:0004497">
    <property type="term" value="F:monooxygenase activity"/>
    <property type="evidence" value="ECO:0007669"/>
    <property type="project" value="UniProtKB-KW"/>
</dbReference>
<dbReference type="Gene3D" id="3.50.50.60">
    <property type="entry name" value="FAD/NAD(P)-binding domain"/>
    <property type="match status" value="1"/>
</dbReference>
<dbReference type="PANTHER" id="PTHR13789">
    <property type="entry name" value="MONOOXYGENASE"/>
    <property type="match status" value="1"/>
</dbReference>
<evidence type="ECO:0000256" key="3">
    <source>
        <dbReference type="ARBA" id="ARBA00022827"/>
    </source>
</evidence>
<evidence type="ECO:0000259" key="6">
    <source>
        <dbReference type="Pfam" id="PF01494"/>
    </source>
</evidence>
<proteinExistence type="inferred from homology"/>
<comment type="similarity">
    <text evidence="1">Belongs to the paxM FAD-dependent monooxygenase family.</text>
</comment>
<feature type="non-terminal residue" evidence="7">
    <location>
        <position position="430"/>
    </location>
</feature>
<keyword evidence="4" id="KW-0560">Oxidoreductase</keyword>
<dbReference type="Pfam" id="PF01494">
    <property type="entry name" value="FAD_binding_3"/>
    <property type="match status" value="1"/>
</dbReference>